<dbReference type="OrthoDB" id="8122262at2759"/>
<dbReference type="InterPro" id="IPR036397">
    <property type="entry name" value="RNaseH_sf"/>
</dbReference>
<dbReference type="EMBL" id="BGPR01000181">
    <property type="protein sequence ID" value="GBM02547.1"/>
    <property type="molecule type" value="Genomic_DNA"/>
</dbReference>
<proteinExistence type="predicted"/>
<sequence length="103" mass="11714">MTELSVAISQQPGRYDMKPCNFWLWGYLKDLVYEGPIANLAELKNRITQHIHNIPTETLPSVVEHAVLRFQLTGENGGQHIEHFLSKSKLTSFSCGFISSCFF</sequence>
<dbReference type="PANTHER" id="PTHR47326">
    <property type="entry name" value="TRANSPOSABLE ELEMENT TC3 TRANSPOSASE-LIKE PROTEIN"/>
    <property type="match status" value="1"/>
</dbReference>
<protein>
    <submittedName>
        <fullName evidence="1">Uncharacterized protein</fullName>
    </submittedName>
</protein>
<keyword evidence="2" id="KW-1185">Reference proteome</keyword>
<dbReference type="PANTHER" id="PTHR47326:SF1">
    <property type="entry name" value="HTH PSQ-TYPE DOMAIN-CONTAINING PROTEIN"/>
    <property type="match status" value="1"/>
</dbReference>
<dbReference type="AlphaFoldDB" id="A0A4Y2CFN1"/>
<reference evidence="1 2" key="1">
    <citation type="journal article" date="2019" name="Sci. Rep.">
        <title>Orb-weaving spider Araneus ventricosus genome elucidates the spidroin gene catalogue.</title>
        <authorList>
            <person name="Kono N."/>
            <person name="Nakamura H."/>
            <person name="Ohtoshi R."/>
            <person name="Moran D.A.P."/>
            <person name="Shinohara A."/>
            <person name="Yoshida Y."/>
            <person name="Fujiwara M."/>
            <person name="Mori M."/>
            <person name="Tomita M."/>
            <person name="Arakawa K."/>
        </authorList>
    </citation>
    <scope>NUCLEOTIDE SEQUENCE [LARGE SCALE GENOMIC DNA]</scope>
</reference>
<comment type="caution">
    <text evidence="1">The sequence shown here is derived from an EMBL/GenBank/DDBJ whole genome shotgun (WGS) entry which is preliminary data.</text>
</comment>
<accession>A0A4Y2CFN1</accession>
<organism evidence="1 2">
    <name type="scientific">Araneus ventricosus</name>
    <name type="common">Orbweaver spider</name>
    <name type="synonym">Epeira ventricosa</name>
    <dbReference type="NCBI Taxonomy" id="182803"/>
    <lineage>
        <taxon>Eukaryota</taxon>
        <taxon>Metazoa</taxon>
        <taxon>Ecdysozoa</taxon>
        <taxon>Arthropoda</taxon>
        <taxon>Chelicerata</taxon>
        <taxon>Arachnida</taxon>
        <taxon>Araneae</taxon>
        <taxon>Araneomorphae</taxon>
        <taxon>Entelegynae</taxon>
        <taxon>Araneoidea</taxon>
        <taxon>Araneidae</taxon>
        <taxon>Araneus</taxon>
    </lineage>
</organism>
<evidence type="ECO:0000313" key="2">
    <source>
        <dbReference type="Proteomes" id="UP000499080"/>
    </source>
</evidence>
<dbReference type="GO" id="GO:0003676">
    <property type="term" value="F:nucleic acid binding"/>
    <property type="evidence" value="ECO:0007669"/>
    <property type="project" value="InterPro"/>
</dbReference>
<evidence type="ECO:0000313" key="1">
    <source>
        <dbReference type="EMBL" id="GBM02547.1"/>
    </source>
</evidence>
<dbReference type="Gene3D" id="3.30.420.10">
    <property type="entry name" value="Ribonuclease H-like superfamily/Ribonuclease H"/>
    <property type="match status" value="1"/>
</dbReference>
<name>A0A4Y2CFN1_ARAVE</name>
<gene>
    <name evidence="1" type="ORF">AVEN_178480_1</name>
</gene>
<dbReference type="Proteomes" id="UP000499080">
    <property type="component" value="Unassembled WGS sequence"/>
</dbReference>